<evidence type="ECO:0000256" key="1">
    <source>
        <dbReference type="SAM" id="MobiDB-lite"/>
    </source>
</evidence>
<evidence type="ECO:0000313" key="2">
    <source>
        <dbReference type="EMBL" id="MFD1178490.1"/>
    </source>
</evidence>
<sequence length="195" mass="22494">METTICPWCQTEIVWDEELGPEEECPYCHNELKGYRTLSISLGGEEELEDEEDDHAHHHHDHEDGEDYHNLYWDEEDDGQQHMDAIRRVEAFTSGGGDLLKYETGIEKLLDVQEEVPECPHCREYMIYAGKQSLNLDSFEANIPEGQTQPLLKESAQLNVYVCSACFHVSRFLSEEDRISLIRTVSGDDKEESNK</sequence>
<name>A0ABW3S3B7_9BACL</name>
<organism evidence="2 3">
    <name type="scientific">Paenibacillus puldeungensis</name>
    <dbReference type="NCBI Taxonomy" id="696536"/>
    <lineage>
        <taxon>Bacteria</taxon>
        <taxon>Bacillati</taxon>
        <taxon>Bacillota</taxon>
        <taxon>Bacilli</taxon>
        <taxon>Bacillales</taxon>
        <taxon>Paenibacillaceae</taxon>
        <taxon>Paenibacillus</taxon>
    </lineage>
</organism>
<gene>
    <name evidence="2" type="ORF">ACFQ3W_19615</name>
</gene>
<evidence type="ECO:0000313" key="3">
    <source>
        <dbReference type="Proteomes" id="UP001597262"/>
    </source>
</evidence>
<keyword evidence="3" id="KW-1185">Reference proteome</keyword>
<accession>A0ABW3S3B7</accession>
<proteinExistence type="predicted"/>
<feature type="region of interest" description="Disordered" evidence="1">
    <location>
        <begin position="46"/>
        <end position="66"/>
    </location>
</feature>
<reference evidence="3" key="1">
    <citation type="journal article" date="2019" name="Int. J. Syst. Evol. Microbiol.">
        <title>The Global Catalogue of Microorganisms (GCM) 10K type strain sequencing project: providing services to taxonomists for standard genome sequencing and annotation.</title>
        <authorList>
            <consortium name="The Broad Institute Genomics Platform"/>
            <consortium name="The Broad Institute Genome Sequencing Center for Infectious Disease"/>
            <person name="Wu L."/>
            <person name="Ma J."/>
        </authorList>
    </citation>
    <scope>NUCLEOTIDE SEQUENCE [LARGE SCALE GENOMIC DNA]</scope>
    <source>
        <strain evidence="3">CCUG 59189</strain>
    </source>
</reference>
<dbReference type="RefSeq" id="WP_379320929.1">
    <property type="nucleotide sequence ID" value="NZ_JBHTLM010000017.1"/>
</dbReference>
<dbReference type="Proteomes" id="UP001597262">
    <property type="component" value="Unassembled WGS sequence"/>
</dbReference>
<protein>
    <submittedName>
        <fullName evidence="2">Uncharacterized protein</fullName>
    </submittedName>
</protein>
<dbReference type="EMBL" id="JBHTLM010000017">
    <property type="protein sequence ID" value="MFD1178490.1"/>
    <property type="molecule type" value="Genomic_DNA"/>
</dbReference>
<comment type="caution">
    <text evidence="2">The sequence shown here is derived from an EMBL/GenBank/DDBJ whole genome shotgun (WGS) entry which is preliminary data.</text>
</comment>